<dbReference type="Proteomes" id="UP000028681">
    <property type="component" value="Chromosome"/>
</dbReference>
<evidence type="ECO:0000259" key="2">
    <source>
        <dbReference type="Pfam" id="PF02036"/>
    </source>
</evidence>
<dbReference type="PANTHER" id="PTHR38693">
    <property type="entry name" value="UBIQUINONE BIOSYNTHESIS PROTEIN UBIJ"/>
    <property type="match status" value="1"/>
</dbReference>
<protein>
    <recommendedName>
        <fullName evidence="1">Ubiquinone biosynthesis accessory factor UbiJ</fullName>
    </recommendedName>
</protein>
<comment type="similarity">
    <text evidence="1">Belongs to the UbiJ family.</text>
</comment>
<comment type="pathway">
    <text evidence="1">Cofactor biosynthesis; ubiquinone biosynthesis.</text>
</comment>
<dbReference type="GO" id="GO:0006744">
    <property type="term" value="P:ubiquinone biosynthetic process"/>
    <property type="evidence" value="ECO:0007669"/>
    <property type="project" value="UniProtKB-UniRule"/>
</dbReference>
<feature type="domain" description="SCP2" evidence="2">
    <location>
        <begin position="14"/>
        <end position="112"/>
    </location>
</feature>
<dbReference type="PANTHER" id="PTHR38693:SF1">
    <property type="entry name" value="UBIQUINONE BIOSYNTHESIS ACCESSORY FACTOR UBIJ"/>
    <property type="match status" value="1"/>
</dbReference>
<dbReference type="RefSeq" id="WP_034164574.1">
    <property type="nucleotide sequence ID" value="NZ_CP006664.1"/>
</dbReference>
<comment type="subcellular location">
    <subcellularLocation>
        <location evidence="1">Cytoplasm</location>
    </subcellularLocation>
</comment>
<gene>
    <name evidence="1" type="primary">ubiJ</name>
    <name evidence="3" type="ORF">ETEE_1909</name>
</gene>
<organism evidence="3 4">
    <name type="scientific">Edwardsiella anguillarum ET080813</name>
    <dbReference type="NCBI Taxonomy" id="667120"/>
    <lineage>
        <taxon>Bacteria</taxon>
        <taxon>Pseudomonadati</taxon>
        <taxon>Pseudomonadota</taxon>
        <taxon>Gammaproteobacteria</taxon>
        <taxon>Enterobacterales</taxon>
        <taxon>Hafniaceae</taxon>
        <taxon>Edwardsiella</taxon>
    </lineage>
</organism>
<evidence type="ECO:0000256" key="1">
    <source>
        <dbReference type="HAMAP-Rule" id="MF_02215"/>
    </source>
</evidence>
<accession>A0A076LIG5</accession>
<name>A0A076LIG5_9GAMM</name>
<dbReference type="EMBL" id="CP006664">
    <property type="protein sequence ID" value="AIJ08355.1"/>
    <property type="molecule type" value="Genomic_DNA"/>
</dbReference>
<dbReference type="KEGG" id="ete:ETEE_1909"/>
<dbReference type="Pfam" id="PF02036">
    <property type="entry name" value="SCP2"/>
    <property type="match status" value="1"/>
</dbReference>
<dbReference type="InterPro" id="IPR038989">
    <property type="entry name" value="UbiJ"/>
</dbReference>
<evidence type="ECO:0000313" key="4">
    <source>
        <dbReference type="Proteomes" id="UP000028681"/>
    </source>
</evidence>
<dbReference type="GeneID" id="33939516"/>
<reference evidence="3 4" key="1">
    <citation type="journal article" date="2012" name="PLoS ONE">
        <title>Edwardsiella comparative phylogenomics reveal the new intra/inter-species taxonomic relationships, virulence evolution and niche adaptation mechanisms.</title>
        <authorList>
            <person name="Yang M."/>
            <person name="Lv Y."/>
            <person name="Xiao J."/>
            <person name="Wu H."/>
            <person name="Zheng H."/>
            <person name="Liu Q."/>
            <person name="Zhang Y."/>
            <person name="Wang Q."/>
        </authorList>
    </citation>
    <scope>NUCLEOTIDE SEQUENCE [LARGE SCALE GENOMIC DNA]</scope>
    <source>
        <strain evidence="4">080813</strain>
    </source>
</reference>
<sequence>MLTPLCTALLETALNAALYRDRALQSARQRLAGRVLQISLAELEDPFFLIFSQRQVDVLALWEGAVDCQVTTRLSVLSQLRDRRQLAALMQRGELRVDGDIQVVQQLVTLLDLAEWAPAELLAPYTGDIVAQGLCSAAQRGGRALQGSLRRQRHYARDALIEEWRLAPGTLEFTWFQEEVAALQRQASAFEQRLARLEKCV</sequence>
<comment type="function">
    <text evidence="1">Required for ubiquinone (coenzyme Q) biosynthesis. Binds hydrophobic ubiquinone biosynthetic intermediates via its SCP2 domain and is essential for the stability of the Ubi complex. May constitute a docking platform where Ubi enzymes assemble and access their SCP2-bound polyprenyl substrates.</text>
</comment>
<evidence type="ECO:0000313" key="3">
    <source>
        <dbReference type="EMBL" id="AIJ08355.1"/>
    </source>
</evidence>
<keyword evidence="1" id="KW-0831">Ubiquinone biosynthesis</keyword>
<dbReference type="AlphaFoldDB" id="A0A076LIG5"/>
<dbReference type="InterPro" id="IPR036527">
    <property type="entry name" value="SCP2_sterol-bd_dom_sf"/>
</dbReference>
<dbReference type="InterPro" id="IPR003033">
    <property type="entry name" value="SCP2_sterol-bd_dom"/>
</dbReference>
<keyword evidence="1" id="KW-0963">Cytoplasm</keyword>
<dbReference type="GO" id="GO:0005737">
    <property type="term" value="C:cytoplasm"/>
    <property type="evidence" value="ECO:0007669"/>
    <property type="project" value="UniProtKB-SubCell"/>
</dbReference>
<proteinExistence type="inferred from homology"/>
<dbReference type="HAMAP" id="MF_02215">
    <property type="entry name" value="UbiJ"/>
    <property type="match status" value="1"/>
</dbReference>
<dbReference type="SUPFAM" id="SSF55718">
    <property type="entry name" value="SCP-like"/>
    <property type="match status" value="1"/>
</dbReference>
<dbReference type="UniPathway" id="UPA00232"/>
<dbReference type="HOGENOM" id="CLU_100130_2_0_6"/>